<evidence type="ECO:0000256" key="6">
    <source>
        <dbReference type="SAM" id="SignalP"/>
    </source>
</evidence>
<dbReference type="PANTHER" id="PTHR24276">
    <property type="entry name" value="POLYSERASE-RELATED"/>
    <property type="match status" value="1"/>
</dbReference>
<dbReference type="GO" id="GO:0004252">
    <property type="term" value="F:serine-type endopeptidase activity"/>
    <property type="evidence" value="ECO:0007669"/>
    <property type="project" value="InterPro"/>
</dbReference>
<dbReference type="InterPro" id="IPR050430">
    <property type="entry name" value="Peptidase_S1"/>
</dbReference>
<evidence type="ECO:0000256" key="5">
    <source>
        <dbReference type="RuleBase" id="RU363034"/>
    </source>
</evidence>
<dbReference type="Gene3D" id="2.40.10.10">
    <property type="entry name" value="Trypsin-like serine proteases"/>
    <property type="match status" value="2"/>
</dbReference>
<reference evidence="9" key="1">
    <citation type="submission" date="2025-08" db="UniProtKB">
        <authorList>
            <consortium name="RefSeq"/>
        </authorList>
    </citation>
    <scope>IDENTIFICATION</scope>
    <source>
        <tissue evidence="9">Total insect</tissue>
    </source>
</reference>
<keyword evidence="1 5" id="KW-0645">Protease</keyword>
<dbReference type="GO" id="GO:0006508">
    <property type="term" value="P:proteolysis"/>
    <property type="evidence" value="ECO:0007669"/>
    <property type="project" value="UniProtKB-KW"/>
</dbReference>
<evidence type="ECO:0000256" key="4">
    <source>
        <dbReference type="ARBA" id="ARBA00023157"/>
    </source>
</evidence>
<dbReference type="InterPro" id="IPR009003">
    <property type="entry name" value="Peptidase_S1_PA"/>
</dbReference>
<gene>
    <name evidence="9" type="primary">LOC117652828</name>
</gene>
<evidence type="ECO:0000313" key="8">
    <source>
        <dbReference type="Proteomes" id="UP000515158"/>
    </source>
</evidence>
<evidence type="ECO:0000259" key="7">
    <source>
        <dbReference type="PROSITE" id="PS50240"/>
    </source>
</evidence>
<dbReference type="Pfam" id="PF00089">
    <property type="entry name" value="Trypsin"/>
    <property type="match status" value="1"/>
</dbReference>
<accession>A0A6P9A9B2</accession>
<protein>
    <submittedName>
        <fullName evidence="9">Trypsin-like isoform X2</fullName>
    </submittedName>
</protein>
<sequence>MAARWAVFASVVIWMVLAARGQWEESKIIGGTAVSINKSPFLAALEKRDTSSAPFLQNCGCVIIDRLYIISAAHCFAELADDLTISYPAASLFRIRAGSSLLERGGTLHSVAKYWVHPKFKGIKGTQGTALDYDIAVARLKTPIVFGKTVAKANLIGMGQHLKKGTKVITAGWGVTQGDSGGAVYNRTGNVVVGIVSWGACVQVPNVVTDLGNVEIRNFIRNQSKLKV</sequence>
<evidence type="ECO:0000313" key="9">
    <source>
        <dbReference type="RefSeq" id="XP_034253874.1"/>
    </source>
</evidence>
<dbReference type="PROSITE" id="PS50240">
    <property type="entry name" value="TRYPSIN_DOM"/>
    <property type="match status" value="1"/>
</dbReference>
<keyword evidence="3 5" id="KW-0720">Serine protease</keyword>
<keyword evidence="6" id="KW-0732">Signal</keyword>
<keyword evidence="4" id="KW-1015">Disulfide bond</keyword>
<feature type="chain" id="PRO_5027673298" evidence="6">
    <location>
        <begin position="22"/>
        <end position="228"/>
    </location>
</feature>
<proteinExistence type="predicted"/>
<organism evidence="9">
    <name type="scientific">Thrips palmi</name>
    <name type="common">Melon thrips</name>
    <dbReference type="NCBI Taxonomy" id="161013"/>
    <lineage>
        <taxon>Eukaryota</taxon>
        <taxon>Metazoa</taxon>
        <taxon>Ecdysozoa</taxon>
        <taxon>Arthropoda</taxon>
        <taxon>Hexapoda</taxon>
        <taxon>Insecta</taxon>
        <taxon>Pterygota</taxon>
        <taxon>Neoptera</taxon>
        <taxon>Paraneoptera</taxon>
        <taxon>Thysanoptera</taxon>
        <taxon>Terebrantia</taxon>
        <taxon>Thripoidea</taxon>
        <taxon>Thripidae</taxon>
        <taxon>Thrips</taxon>
    </lineage>
</organism>
<dbReference type="PROSITE" id="PS00135">
    <property type="entry name" value="TRYPSIN_SER"/>
    <property type="match status" value="1"/>
</dbReference>
<feature type="signal peptide" evidence="6">
    <location>
        <begin position="1"/>
        <end position="21"/>
    </location>
</feature>
<dbReference type="GeneID" id="117652828"/>
<dbReference type="SUPFAM" id="SSF50494">
    <property type="entry name" value="Trypsin-like serine proteases"/>
    <property type="match status" value="1"/>
</dbReference>
<dbReference type="Proteomes" id="UP000515158">
    <property type="component" value="Unplaced"/>
</dbReference>
<evidence type="ECO:0000256" key="1">
    <source>
        <dbReference type="ARBA" id="ARBA00022670"/>
    </source>
</evidence>
<dbReference type="InterPro" id="IPR018114">
    <property type="entry name" value="TRYPSIN_HIS"/>
</dbReference>
<dbReference type="RefSeq" id="XP_034253874.1">
    <property type="nucleotide sequence ID" value="XM_034397983.1"/>
</dbReference>
<dbReference type="OrthoDB" id="546450at2759"/>
<dbReference type="AlphaFoldDB" id="A0A6P9A9B2"/>
<dbReference type="PROSITE" id="PS00134">
    <property type="entry name" value="TRYPSIN_HIS"/>
    <property type="match status" value="1"/>
</dbReference>
<keyword evidence="2 5" id="KW-0378">Hydrolase</keyword>
<name>A0A6P9A9B2_THRPL</name>
<dbReference type="InterPro" id="IPR001254">
    <property type="entry name" value="Trypsin_dom"/>
</dbReference>
<evidence type="ECO:0000256" key="3">
    <source>
        <dbReference type="ARBA" id="ARBA00022825"/>
    </source>
</evidence>
<dbReference type="InterPro" id="IPR033116">
    <property type="entry name" value="TRYPSIN_SER"/>
</dbReference>
<dbReference type="PANTHER" id="PTHR24276:SF91">
    <property type="entry name" value="AT26814P-RELATED"/>
    <property type="match status" value="1"/>
</dbReference>
<evidence type="ECO:0000256" key="2">
    <source>
        <dbReference type="ARBA" id="ARBA00022801"/>
    </source>
</evidence>
<keyword evidence="8" id="KW-1185">Reference proteome</keyword>
<dbReference type="SMART" id="SM00020">
    <property type="entry name" value="Tryp_SPc"/>
    <property type="match status" value="1"/>
</dbReference>
<feature type="domain" description="Peptidase S1" evidence="7">
    <location>
        <begin position="28"/>
        <end position="225"/>
    </location>
</feature>
<dbReference type="InterPro" id="IPR043504">
    <property type="entry name" value="Peptidase_S1_PA_chymotrypsin"/>
</dbReference>